<organism evidence="2 3">
    <name type="scientific">Sinorhizobium kostiense</name>
    <dbReference type="NCBI Taxonomy" id="76747"/>
    <lineage>
        <taxon>Bacteria</taxon>
        <taxon>Pseudomonadati</taxon>
        <taxon>Pseudomonadota</taxon>
        <taxon>Alphaproteobacteria</taxon>
        <taxon>Hyphomicrobiales</taxon>
        <taxon>Rhizobiaceae</taxon>
        <taxon>Sinorhizobium/Ensifer group</taxon>
        <taxon>Sinorhizobium</taxon>
    </lineage>
</organism>
<feature type="region of interest" description="Disordered" evidence="1">
    <location>
        <begin position="1"/>
        <end position="20"/>
    </location>
</feature>
<sequence length="43" mass="5170">MPEPPVQKRPQESQSDKTKSREELLAELNYLRVENAYLKNWRP</sequence>
<comment type="caution">
    <text evidence="2">The sequence shown here is derived from an EMBL/GenBank/DDBJ whole genome shotgun (WGS) entry which is preliminary data.</text>
</comment>
<reference evidence="2 3" key="1">
    <citation type="submission" date="2021-03" db="EMBL/GenBank/DDBJ databases">
        <title>Genomic Encyclopedia of Type Strains, Phase IV (KMG-IV): sequencing the most valuable type-strain genomes for metagenomic binning, comparative biology and taxonomic classification.</title>
        <authorList>
            <person name="Goeker M."/>
        </authorList>
    </citation>
    <scope>NUCLEOTIDE SEQUENCE [LARGE SCALE GENOMIC DNA]</scope>
    <source>
        <strain evidence="2 3">DSM 13372</strain>
    </source>
</reference>
<evidence type="ECO:0000313" key="2">
    <source>
        <dbReference type="EMBL" id="MBP2239380.1"/>
    </source>
</evidence>
<protein>
    <recommendedName>
        <fullName evidence="4">Transposase</fullName>
    </recommendedName>
</protein>
<evidence type="ECO:0000313" key="3">
    <source>
        <dbReference type="Proteomes" id="UP000730739"/>
    </source>
</evidence>
<gene>
    <name evidence="2" type="ORF">J2Z31_005927</name>
</gene>
<evidence type="ECO:0000256" key="1">
    <source>
        <dbReference type="SAM" id="MobiDB-lite"/>
    </source>
</evidence>
<feature type="compositionally biased region" description="Basic and acidic residues" evidence="1">
    <location>
        <begin position="9"/>
        <end position="20"/>
    </location>
</feature>
<dbReference type="EMBL" id="JAGILA010000013">
    <property type="protein sequence ID" value="MBP2239380.1"/>
    <property type="molecule type" value="Genomic_DNA"/>
</dbReference>
<evidence type="ECO:0008006" key="4">
    <source>
        <dbReference type="Google" id="ProtNLM"/>
    </source>
</evidence>
<accession>A0ABS4R8Z8</accession>
<dbReference type="Proteomes" id="UP000730739">
    <property type="component" value="Unassembled WGS sequence"/>
</dbReference>
<name>A0ABS4R8Z8_9HYPH</name>
<proteinExistence type="predicted"/>
<keyword evidence="3" id="KW-1185">Reference proteome</keyword>